<comment type="caution">
    <text evidence="4">The sequence shown here is derived from an EMBL/GenBank/DDBJ whole genome shotgun (WGS) entry which is preliminary data.</text>
</comment>
<feature type="domain" description="Zn(2)-C6 fungal-type" evidence="3">
    <location>
        <begin position="38"/>
        <end position="70"/>
    </location>
</feature>
<reference evidence="4 5" key="1">
    <citation type="submission" date="2019-09" db="EMBL/GenBank/DDBJ databases">
        <title>Draft genome of the ectomycorrhizal ascomycete Sphaerosporella brunnea.</title>
        <authorList>
            <consortium name="DOE Joint Genome Institute"/>
            <person name="Benucci G.M."/>
            <person name="Marozzi G."/>
            <person name="Antonielli L."/>
            <person name="Sanchez S."/>
            <person name="Marco P."/>
            <person name="Wang X."/>
            <person name="Falini L.B."/>
            <person name="Barry K."/>
            <person name="Haridas S."/>
            <person name="Lipzen A."/>
            <person name="Labutti K."/>
            <person name="Grigoriev I.V."/>
            <person name="Murat C."/>
            <person name="Martin F."/>
            <person name="Albertini E."/>
            <person name="Donnini D."/>
            <person name="Bonito G."/>
        </authorList>
    </citation>
    <scope>NUCLEOTIDE SEQUENCE [LARGE SCALE GENOMIC DNA]</scope>
    <source>
        <strain evidence="4 5">Sb_GMNB300</strain>
    </source>
</reference>
<feature type="region of interest" description="Disordered" evidence="2">
    <location>
        <begin position="263"/>
        <end position="346"/>
    </location>
</feature>
<dbReference type="GO" id="GO:0000981">
    <property type="term" value="F:DNA-binding transcription factor activity, RNA polymerase II-specific"/>
    <property type="evidence" value="ECO:0007669"/>
    <property type="project" value="InterPro"/>
</dbReference>
<evidence type="ECO:0000256" key="2">
    <source>
        <dbReference type="SAM" id="MobiDB-lite"/>
    </source>
</evidence>
<keyword evidence="1" id="KW-0539">Nucleus</keyword>
<protein>
    <recommendedName>
        <fullName evidence="3">Zn(2)-C6 fungal-type domain-containing protein</fullName>
    </recommendedName>
</protein>
<feature type="region of interest" description="Disordered" evidence="2">
    <location>
        <begin position="80"/>
        <end position="100"/>
    </location>
</feature>
<dbReference type="PANTHER" id="PTHR37534:SF46">
    <property type="entry name" value="ZN(II)2CYS6 TRANSCRIPTION FACTOR (EUROFUNG)"/>
    <property type="match status" value="1"/>
</dbReference>
<dbReference type="Proteomes" id="UP000326924">
    <property type="component" value="Unassembled WGS sequence"/>
</dbReference>
<dbReference type="Gene3D" id="4.10.240.10">
    <property type="entry name" value="Zn(2)-C6 fungal-type DNA-binding domain"/>
    <property type="match status" value="1"/>
</dbReference>
<dbReference type="GO" id="GO:0008270">
    <property type="term" value="F:zinc ion binding"/>
    <property type="evidence" value="ECO:0007669"/>
    <property type="project" value="InterPro"/>
</dbReference>
<feature type="region of interest" description="Disordered" evidence="2">
    <location>
        <begin position="1"/>
        <end position="39"/>
    </location>
</feature>
<dbReference type="PROSITE" id="PS50048">
    <property type="entry name" value="ZN2_CY6_FUNGAL_2"/>
    <property type="match status" value="1"/>
</dbReference>
<organism evidence="4 5">
    <name type="scientific">Sphaerosporella brunnea</name>
    <dbReference type="NCBI Taxonomy" id="1250544"/>
    <lineage>
        <taxon>Eukaryota</taxon>
        <taxon>Fungi</taxon>
        <taxon>Dikarya</taxon>
        <taxon>Ascomycota</taxon>
        <taxon>Pezizomycotina</taxon>
        <taxon>Pezizomycetes</taxon>
        <taxon>Pezizales</taxon>
        <taxon>Pyronemataceae</taxon>
        <taxon>Sphaerosporella</taxon>
    </lineage>
</organism>
<dbReference type="SUPFAM" id="SSF57701">
    <property type="entry name" value="Zn2/Cys6 DNA-binding domain"/>
    <property type="match status" value="1"/>
</dbReference>
<dbReference type="InParanoid" id="A0A5J5EU83"/>
<dbReference type="Pfam" id="PF00172">
    <property type="entry name" value="Zn_clus"/>
    <property type="match status" value="1"/>
</dbReference>
<feature type="compositionally biased region" description="Basic and acidic residues" evidence="2">
    <location>
        <begin position="291"/>
        <end position="305"/>
    </location>
</feature>
<accession>A0A5J5EU83</accession>
<dbReference type="PROSITE" id="PS00463">
    <property type="entry name" value="ZN2_CY6_FUNGAL_1"/>
    <property type="match status" value="1"/>
</dbReference>
<feature type="compositionally biased region" description="Basic and acidic residues" evidence="2">
    <location>
        <begin position="314"/>
        <end position="330"/>
    </location>
</feature>
<dbReference type="SMART" id="SM00066">
    <property type="entry name" value="GAL4"/>
    <property type="match status" value="1"/>
</dbReference>
<evidence type="ECO:0000313" key="5">
    <source>
        <dbReference type="Proteomes" id="UP000326924"/>
    </source>
</evidence>
<sequence length="346" mass="37455">MSSMLNSFPANPPEPSTQGGAPPPGGPEKMKHRRTKTGCMTCRQRRIKCDETRPSCQNCTRRIPPRECVWNETPPAPAIKRRRKAAEDVDPNAQPPAVSAPHYASPYNYYAHLPPPGPSPPPLPVDPAIFAAVPPYPHSYSVPSQHPPVVAAQAAGVSTSPAPPTPSPLTASPLAASFPPQIQPPQIQHPHAQFSPYDLLLSEDERNALGPHIRPVFYAFLVQYHSLSSAAEKATPVERDALARVILRGPVGDAIRRYLQPVESEGRASEAVPAADPEKVEQTGALVTELNPERGRETSENEARAESSLSPGEQLDREAQLARASKRADNEEQGTLPFGLISVTRR</sequence>
<dbReference type="InterPro" id="IPR036864">
    <property type="entry name" value="Zn2-C6_fun-type_DNA-bd_sf"/>
</dbReference>
<dbReference type="OrthoDB" id="3598904at2759"/>
<keyword evidence="5" id="KW-1185">Reference proteome</keyword>
<name>A0A5J5EU83_9PEZI</name>
<feature type="compositionally biased region" description="Pro residues" evidence="2">
    <location>
        <begin position="10"/>
        <end position="26"/>
    </location>
</feature>
<dbReference type="EMBL" id="VXIS01000120">
    <property type="protein sequence ID" value="KAA8903269.1"/>
    <property type="molecule type" value="Genomic_DNA"/>
</dbReference>
<dbReference type="InterPro" id="IPR001138">
    <property type="entry name" value="Zn2Cys6_DnaBD"/>
</dbReference>
<dbReference type="AlphaFoldDB" id="A0A5J5EU83"/>
<dbReference type="PANTHER" id="PTHR37534">
    <property type="entry name" value="TRANSCRIPTIONAL ACTIVATOR PROTEIN UGA3"/>
    <property type="match status" value="1"/>
</dbReference>
<proteinExistence type="predicted"/>
<gene>
    <name evidence="4" type="ORF">FN846DRAFT_62386</name>
</gene>
<evidence type="ECO:0000256" key="1">
    <source>
        <dbReference type="ARBA" id="ARBA00023242"/>
    </source>
</evidence>
<evidence type="ECO:0000259" key="3">
    <source>
        <dbReference type="PROSITE" id="PS50048"/>
    </source>
</evidence>
<evidence type="ECO:0000313" key="4">
    <source>
        <dbReference type="EMBL" id="KAA8903269.1"/>
    </source>
</evidence>
<dbReference type="CDD" id="cd00067">
    <property type="entry name" value="GAL4"/>
    <property type="match status" value="1"/>
</dbReference>